<reference evidence="3" key="1">
    <citation type="journal article" date="2019" name="Curr. Biol.">
        <title>Genome Sequence of Striga asiatica Provides Insight into the Evolution of Plant Parasitism.</title>
        <authorList>
            <person name="Yoshida S."/>
            <person name="Kim S."/>
            <person name="Wafula E.K."/>
            <person name="Tanskanen J."/>
            <person name="Kim Y.M."/>
            <person name="Honaas L."/>
            <person name="Yang Z."/>
            <person name="Spallek T."/>
            <person name="Conn C.E."/>
            <person name="Ichihashi Y."/>
            <person name="Cheong K."/>
            <person name="Cui S."/>
            <person name="Der J.P."/>
            <person name="Gundlach H."/>
            <person name="Jiao Y."/>
            <person name="Hori C."/>
            <person name="Ishida J.K."/>
            <person name="Kasahara H."/>
            <person name="Kiba T."/>
            <person name="Kim M.S."/>
            <person name="Koo N."/>
            <person name="Laohavisit A."/>
            <person name="Lee Y.H."/>
            <person name="Lumba S."/>
            <person name="McCourt P."/>
            <person name="Mortimer J.C."/>
            <person name="Mutuku J.M."/>
            <person name="Nomura T."/>
            <person name="Sasaki-Sekimoto Y."/>
            <person name="Seto Y."/>
            <person name="Wang Y."/>
            <person name="Wakatake T."/>
            <person name="Sakakibara H."/>
            <person name="Demura T."/>
            <person name="Yamaguchi S."/>
            <person name="Yoneyama K."/>
            <person name="Manabe R.I."/>
            <person name="Nelson D.C."/>
            <person name="Schulman A.H."/>
            <person name="Timko M.P."/>
            <person name="dePamphilis C.W."/>
            <person name="Choi D."/>
            <person name="Shirasu K."/>
        </authorList>
    </citation>
    <scope>NUCLEOTIDE SEQUENCE [LARGE SCALE GENOMIC DNA]</scope>
    <source>
        <strain evidence="3">cv. UVA1</strain>
    </source>
</reference>
<proteinExistence type="predicted"/>
<organism evidence="2 3">
    <name type="scientific">Striga asiatica</name>
    <name type="common">Asiatic witchweed</name>
    <name type="synonym">Buchnera asiatica</name>
    <dbReference type="NCBI Taxonomy" id="4170"/>
    <lineage>
        <taxon>Eukaryota</taxon>
        <taxon>Viridiplantae</taxon>
        <taxon>Streptophyta</taxon>
        <taxon>Embryophyta</taxon>
        <taxon>Tracheophyta</taxon>
        <taxon>Spermatophyta</taxon>
        <taxon>Magnoliopsida</taxon>
        <taxon>eudicotyledons</taxon>
        <taxon>Gunneridae</taxon>
        <taxon>Pentapetalae</taxon>
        <taxon>asterids</taxon>
        <taxon>lamiids</taxon>
        <taxon>Lamiales</taxon>
        <taxon>Orobanchaceae</taxon>
        <taxon>Buchnereae</taxon>
        <taxon>Striga</taxon>
    </lineage>
</organism>
<feature type="transmembrane region" description="Helical" evidence="1">
    <location>
        <begin position="151"/>
        <end position="167"/>
    </location>
</feature>
<evidence type="ECO:0000313" key="2">
    <source>
        <dbReference type="EMBL" id="GER29305.1"/>
    </source>
</evidence>
<gene>
    <name evidence="2" type="ORF">STAS_05160</name>
</gene>
<sequence>MEDEHRYAHLGIGKEVLWYLASVSTFTVGFVKLQMCPKHNDLPFELISCLAVTYMCSITYEAVFRDYGCHARKLGRCSKKLADVSLVLMGLGISYLARGDALWFSLVQGLVPIHVMATFNLLGNFINFGFHDCSLVVLVDAALALSFRYPMWAPLMIAIVSIALQAVKEYCDIPLNRPHPDHHSHSQSGQEAC</sequence>
<protein>
    <submittedName>
        <fullName evidence="2">Protease HtpX</fullName>
    </submittedName>
</protein>
<accession>A0A5A7P913</accession>
<keyword evidence="1" id="KW-1133">Transmembrane helix</keyword>
<keyword evidence="2" id="KW-0378">Hydrolase</keyword>
<keyword evidence="3" id="KW-1185">Reference proteome</keyword>
<feature type="transmembrane region" description="Helical" evidence="1">
    <location>
        <begin position="16"/>
        <end position="33"/>
    </location>
</feature>
<keyword evidence="2" id="KW-0645">Protease</keyword>
<dbReference type="EMBL" id="BKCP01003558">
    <property type="protein sequence ID" value="GER29305.1"/>
    <property type="molecule type" value="Genomic_DNA"/>
</dbReference>
<comment type="caution">
    <text evidence="2">The sequence shown here is derived from an EMBL/GenBank/DDBJ whole genome shotgun (WGS) entry which is preliminary data.</text>
</comment>
<dbReference type="GO" id="GO:0008233">
    <property type="term" value="F:peptidase activity"/>
    <property type="evidence" value="ECO:0007669"/>
    <property type="project" value="UniProtKB-KW"/>
</dbReference>
<dbReference type="AlphaFoldDB" id="A0A5A7P913"/>
<name>A0A5A7P913_STRAF</name>
<dbReference type="GO" id="GO:0006508">
    <property type="term" value="P:proteolysis"/>
    <property type="evidence" value="ECO:0007669"/>
    <property type="project" value="UniProtKB-KW"/>
</dbReference>
<keyword evidence="1" id="KW-0812">Transmembrane</keyword>
<evidence type="ECO:0000256" key="1">
    <source>
        <dbReference type="SAM" id="Phobius"/>
    </source>
</evidence>
<evidence type="ECO:0000313" key="3">
    <source>
        <dbReference type="Proteomes" id="UP000325081"/>
    </source>
</evidence>
<dbReference type="Proteomes" id="UP000325081">
    <property type="component" value="Unassembled WGS sequence"/>
</dbReference>
<feature type="transmembrane region" description="Helical" evidence="1">
    <location>
        <begin position="81"/>
        <end position="97"/>
    </location>
</feature>
<keyword evidence="1" id="KW-0472">Membrane</keyword>